<evidence type="ECO:0000256" key="13">
    <source>
        <dbReference type="ARBA" id="ARBA00022759"/>
    </source>
</evidence>
<organism evidence="19 20">
    <name type="scientific">Eiseniibacteriota bacterium</name>
    <dbReference type="NCBI Taxonomy" id="2212470"/>
    <lineage>
        <taxon>Bacteria</taxon>
        <taxon>Candidatus Eiseniibacteriota</taxon>
    </lineage>
</organism>
<feature type="domain" description="S1 motif" evidence="18">
    <location>
        <begin position="39"/>
        <end position="137"/>
    </location>
</feature>
<dbReference type="Pfam" id="PF00575">
    <property type="entry name" value="S1"/>
    <property type="match status" value="1"/>
</dbReference>
<keyword evidence="6" id="KW-0963">Cytoplasm</keyword>
<evidence type="ECO:0000256" key="11">
    <source>
        <dbReference type="ARBA" id="ARBA00022723"/>
    </source>
</evidence>
<evidence type="ECO:0000256" key="4">
    <source>
        <dbReference type="ARBA" id="ARBA00017719"/>
    </source>
</evidence>
<keyword evidence="12" id="KW-0699">rRNA-binding</keyword>
<dbReference type="PANTHER" id="PTHR30001">
    <property type="entry name" value="RIBONUCLEASE"/>
    <property type="match status" value="1"/>
</dbReference>
<proteinExistence type="inferred from homology"/>
<dbReference type="GO" id="GO:0004540">
    <property type="term" value="F:RNA nuclease activity"/>
    <property type="evidence" value="ECO:0007669"/>
    <property type="project" value="InterPro"/>
</dbReference>
<evidence type="ECO:0000256" key="7">
    <source>
        <dbReference type="ARBA" id="ARBA00022519"/>
    </source>
</evidence>
<evidence type="ECO:0000256" key="9">
    <source>
        <dbReference type="ARBA" id="ARBA00022694"/>
    </source>
</evidence>
<keyword evidence="5" id="KW-1003">Cell membrane</keyword>
<gene>
    <name evidence="19" type="ORF">KJ970_02740</name>
</gene>
<evidence type="ECO:0000256" key="2">
    <source>
        <dbReference type="ARBA" id="ARBA00004496"/>
    </source>
</evidence>
<evidence type="ECO:0000256" key="16">
    <source>
        <dbReference type="ARBA" id="ARBA00022884"/>
    </source>
</evidence>
<dbReference type="InterPro" id="IPR012340">
    <property type="entry name" value="NA-bd_OB-fold"/>
</dbReference>
<keyword evidence="15" id="KW-0460">Magnesium</keyword>
<dbReference type="CDD" id="cd04453">
    <property type="entry name" value="S1_RNase_E"/>
    <property type="match status" value="1"/>
</dbReference>
<dbReference type="GO" id="GO:0016787">
    <property type="term" value="F:hydrolase activity"/>
    <property type="evidence" value="ECO:0007669"/>
    <property type="project" value="UniProtKB-KW"/>
</dbReference>
<evidence type="ECO:0000256" key="12">
    <source>
        <dbReference type="ARBA" id="ARBA00022730"/>
    </source>
</evidence>
<keyword evidence="13" id="KW-0255">Endonuclease</keyword>
<dbReference type="InterPro" id="IPR004659">
    <property type="entry name" value="RNase_E/G"/>
</dbReference>
<keyword evidence="7" id="KW-0997">Cell inner membrane</keyword>
<dbReference type="Pfam" id="PF10150">
    <property type="entry name" value="RNase_E_G"/>
    <property type="match status" value="1"/>
</dbReference>
<dbReference type="SMART" id="SM00316">
    <property type="entry name" value="S1"/>
    <property type="match status" value="1"/>
</dbReference>
<dbReference type="Gene3D" id="3.40.1260.20">
    <property type="entry name" value="Ribonuclease E, catalytic domain"/>
    <property type="match status" value="1"/>
</dbReference>
<dbReference type="Proteomes" id="UP000777784">
    <property type="component" value="Unassembled WGS sequence"/>
</dbReference>
<evidence type="ECO:0000256" key="14">
    <source>
        <dbReference type="ARBA" id="ARBA00022801"/>
    </source>
</evidence>
<dbReference type="GO" id="GO:0019843">
    <property type="term" value="F:rRNA binding"/>
    <property type="evidence" value="ECO:0007669"/>
    <property type="project" value="UniProtKB-KW"/>
</dbReference>
<sequence length="513" mass="59086">MFREIVINAEPMETRIAVLEDATLVELLVERTTERRIVGDIYKGRVTAVLPGMQAAFIDIGLSRTAFLHASDMLQAMIDFKEFELDDEADANYRRTARNIEIQDVLEKGQEILVQIVKEAIGTKGPKVSGRISLPGRYLVLMPGMDHIGVSRKVEDREERYRLKTILRELKPGNAGLICRTVGEGKGHKEFEQDVQYLVDLWHDIETKSADMETPALVHQEMTLVTGLIRDLFTEEVNRVVIDSREIYRSILGYLKSFTPELKGRIKLYKGEGPIFDEYGIETEIERALQHKVWLKKGGYIVIDHTEALVSIDVNTGRFTGKKNQEETILKTNLEAGQEIARQLRLRDMGGIVIIDFIDMEMESSKRQVYDSFRQALRGDRARTKVYPISDLGIVEMTRQRERPSLYHYFTQDCPTCEGAGKIFSLSTTSLKLERLLQRIHAQSGERQVQIRIHPVVAGYLLDERAERMAELEKNWGMRLDIREDPRLKRDEIRIFFPRTQKDVTEDFQPKSK</sequence>
<evidence type="ECO:0000313" key="20">
    <source>
        <dbReference type="Proteomes" id="UP000777784"/>
    </source>
</evidence>
<evidence type="ECO:0000256" key="3">
    <source>
        <dbReference type="ARBA" id="ARBA00005663"/>
    </source>
</evidence>
<evidence type="ECO:0000256" key="10">
    <source>
        <dbReference type="ARBA" id="ARBA00022722"/>
    </source>
</evidence>
<evidence type="ECO:0000259" key="18">
    <source>
        <dbReference type="PROSITE" id="PS50126"/>
    </source>
</evidence>
<dbReference type="InterPro" id="IPR003029">
    <property type="entry name" value="S1_domain"/>
</dbReference>
<accession>A0A948RVN3</accession>
<keyword evidence="16" id="KW-0694">RNA-binding</keyword>
<dbReference type="Gene3D" id="2.40.50.140">
    <property type="entry name" value="Nucleic acid-binding proteins"/>
    <property type="match status" value="1"/>
</dbReference>
<dbReference type="GO" id="GO:0004519">
    <property type="term" value="F:endonuclease activity"/>
    <property type="evidence" value="ECO:0007669"/>
    <property type="project" value="UniProtKB-KW"/>
</dbReference>
<comment type="subcellular location">
    <subcellularLocation>
        <location evidence="2">Cytoplasm</location>
    </subcellularLocation>
</comment>
<keyword evidence="9" id="KW-0819">tRNA processing</keyword>
<evidence type="ECO:0000256" key="5">
    <source>
        <dbReference type="ARBA" id="ARBA00022475"/>
    </source>
</evidence>
<evidence type="ECO:0000313" key="19">
    <source>
        <dbReference type="EMBL" id="MBU2689817.1"/>
    </source>
</evidence>
<dbReference type="InterPro" id="IPR048583">
    <property type="entry name" value="RNase_E_G_thioredoxin-like"/>
</dbReference>
<dbReference type="GO" id="GO:0008033">
    <property type="term" value="P:tRNA processing"/>
    <property type="evidence" value="ECO:0007669"/>
    <property type="project" value="UniProtKB-KW"/>
</dbReference>
<dbReference type="PANTHER" id="PTHR30001:SF1">
    <property type="entry name" value="RIBONUCLEASE E_G-LIKE PROTEIN, CHLOROPLASTIC"/>
    <property type="match status" value="1"/>
</dbReference>
<keyword evidence="14" id="KW-0378">Hydrolase</keyword>
<evidence type="ECO:0000256" key="15">
    <source>
        <dbReference type="ARBA" id="ARBA00022842"/>
    </source>
</evidence>
<dbReference type="GO" id="GO:0046872">
    <property type="term" value="F:metal ion binding"/>
    <property type="evidence" value="ECO:0007669"/>
    <property type="project" value="UniProtKB-KW"/>
</dbReference>
<comment type="similarity">
    <text evidence="3">Belongs to the RNase E/G family. RNase G subfamily.</text>
</comment>
<reference evidence="19" key="1">
    <citation type="submission" date="2021-05" db="EMBL/GenBank/DDBJ databases">
        <title>Energy efficiency and biological interactions define the core microbiome of deep oligotrophic groundwater.</title>
        <authorList>
            <person name="Mehrshad M."/>
            <person name="Lopez-Fernandez M."/>
            <person name="Bell E."/>
            <person name="Bernier-Latmani R."/>
            <person name="Bertilsson S."/>
            <person name="Dopson M."/>
        </authorList>
    </citation>
    <scope>NUCLEOTIDE SEQUENCE</scope>
    <source>
        <strain evidence="19">Modern_marine.mb.64</strain>
    </source>
</reference>
<comment type="caution">
    <text evidence="19">The sequence shown here is derived from an EMBL/GenBank/DDBJ whole genome shotgun (WGS) entry which is preliminary data.</text>
</comment>
<evidence type="ECO:0000256" key="8">
    <source>
        <dbReference type="ARBA" id="ARBA00022552"/>
    </source>
</evidence>
<dbReference type="SUPFAM" id="SSF50249">
    <property type="entry name" value="Nucleic acid-binding proteins"/>
    <property type="match status" value="1"/>
</dbReference>
<keyword evidence="8" id="KW-0698">rRNA processing</keyword>
<evidence type="ECO:0000256" key="17">
    <source>
        <dbReference type="ARBA" id="ARBA00023136"/>
    </source>
</evidence>
<dbReference type="InterPro" id="IPR019307">
    <property type="entry name" value="RNA-bd_AU-1/RNase_E/G"/>
</dbReference>
<dbReference type="GO" id="GO:0006364">
    <property type="term" value="P:rRNA processing"/>
    <property type="evidence" value="ECO:0007669"/>
    <property type="project" value="UniProtKB-KW"/>
</dbReference>
<name>A0A948RVN3_UNCEI</name>
<keyword evidence="17" id="KW-0472">Membrane</keyword>
<dbReference type="GO" id="GO:0005737">
    <property type="term" value="C:cytoplasm"/>
    <property type="evidence" value="ECO:0007669"/>
    <property type="project" value="UniProtKB-SubCell"/>
</dbReference>
<keyword evidence="10" id="KW-0540">Nuclease</keyword>
<dbReference type="EMBL" id="JAHJDP010000018">
    <property type="protein sequence ID" value="MBU2689817.1"/>
    <property type="molecule type" value="Genomic_DNA"/>
</dbReference>
<dbReference type="NCBIfam" id="TIGR00757">
    <property type="entry name" value="RNaseEG"/>
    <property type="match status" value="1"/>
</dbReference>
<dbReference type="Pfam" id="PF20833">
    <property type="entry name" value="RNase_E_G_Thio"/>
    <property type="match status" value="1"/>
</dbReference>
<dbReference type="PROSITE" id="PS50126">
    <property type="entry name" value="S1"/>
    <property type="match status" value="1"/>
</dbReference>
<comment type="cofactor">
    <cofactor evidence="1">
        <name>Mg(2+)</name>
        <dbReference type="ChEBI" id="CHEBI:18420"/>
    </cofactor>
</comment>
<keyword evidence="11" id="KW-0479">Metal-binding</keyword>
<evidence type="ECO:0000256" key="1">
    <source>
        <dbReference type="ARBA" id="ARBA00001946"/>
    </source>
</evidence>
<protein>
    <recommendedName>
        <fullName evidence="4">Ribonuclease G</fullName>
    </recommendedName>
</protein>
<dbReference type="AlphaFoldDB" id="A0A948RVN3"/>
<evidence type="ECO:0000256" key="6">
    <source>
        <dbReference type="ARBA" id="ARBA00022490"/>
    </source>
</evidence>